<gene>
    <name evidence="9" type="ORF">METZ01_LOCUS84785</name>
</gene>
<dbReference type="InterPro" id="IPR050763">
    <property type="entry name" value="ABC_transporter_ATP-binding"/>
</dbReference>
<evidence type="ECO:0000256" key="3">
    <source>
        <dbReference type="ARBA" id="ARBA00022475"/>
    </source>
</evidence>
<dbReference type="GO" id="GO:0005524">
    <property type="term" value="F:ATP binding"/>
    <property type="evidence" value="ECO:0007669"/>
    <property type="project" value="UniProtKB-KW"/>
</dbReference>
<dbReference type="InterPro" id="IPR017871">
    <property type="entry name" value="ABC_transporter-like_CS"/>
</dbReference>
<dbReference type="PROSITE" id="PS00211">
    <property type="entry name" value="ABC_TRANSPORTER_1"/>
    <property type="match status" value="1"/>
</dbReference>
<keyword evidence="5" id="KW-0067">ATP-binding</keyword>
<dbReference type="FunFam" id="3.40.50.300:FF:000589">
    <property type="entry name" value="ABC transporter, ATP-binding subunit"/>
    <property type="match status" value="1"/>
</dbReference>
<dbReference type="SUPFAM" id="SSF52540">
    <property type="entry name" value="P-loop containing nucleoside triphosphate hydrolases"/>
    <property type="match status" value="1"/>
</dbReference>
<evidence type="ECO:0000256" key="7">
    <source>
        <dbReference type="ARBA" id="ARBA00023136"/>
    </source>
</evidence>
<dbReference type="AlphaFoldDB" id="A0A381UW01"/>
<evidence type="ECO:0000256" key="5">
    <source>
        <dbReference type="ARBA" id="ARBA00022840"/>
    </source>
</evidence>
<comment type="subcellular location">
    <subcellularLocation>
        <location evidence="1">Cell membrane</location>
    </subcellularLocation>
</comment>
<dbReference type="InterPro" id="IPR027417">
    <property type="entry name" value="P-loop_NTPase"/>
</dbReference>
<organism evidence="9">
    <name type="scientific">marine metagenome</name>
    <dbReference type="NCBI Taxonomy" id="408172"/>
    <lineage>
        <taxon>unclassified sequences</taxon>
        <taxon>metagenomes</taxon>
        <taxon>ecological metagenomes</taxon>
    </lineage>
</organism>
<feature type="domain" description="ABC transporter" evidence="8">
    <location>
        <begin position="7"/>
        <end position="232"/>
    </location>
</feature>
<proteinExistence type="predicted"/>
<accession>A0A381UW01</accession>
<dbReference type="CDD" id="cd03230">
    <property type="entry name" value="ABC_DR_subfamily_A"/>
    <property type="match status" value="1"/>
</dbReference>
<evidence type="ECO:0000256" key="1">
    <source>
        <dbReference type="ARBA" id="ARBA00004236"/>
    </source>
</evidence>
<reference evidence="9" key="1">
    <citation type="submission" date="2018-05" db="EMBL/GenBank/DDBJ databases">
        <authorList>
            <person name="Lanie J.A."/>
            <person name="Ng W.-L."/>
            <person name="Kazmierczak K.M."/>
            <person name="Andrzejewski T.M."/>
            <person name="Davidsen T.M."/>
            <person name="Wayne K.J."/>
            <person name="Tettelin H."/>
            <person name="Glass J.I."/>
            <person name="Rusch D."/>
            <person name="Podicherti R."/>
            <person name="Tsui H.-C.T."/>
            <person name="Winkler M.E."/>
        </authorList>
    </citation>
    <scope>NUCLEOTIDE SEQUENCE</scope>
</reference>
<keyword evidence="6" id="KW-1278">Translocase</keyword>
<dbReference type="GO" id="GO:0005886">
    <property type="term" value="C:plasma membrane"/>
    <property type="evidence" value="ECO:0007669"/>
    <property type="project" value="UniProtKB-SubCell"/>
</dbReference>
<dbReference type="EMBL" id="UINC01007192">
    <property type="protein sequence ID" value="SVA31931.1"/>
    <property type="molecule type" value="Genomic_DNA"/>
</dbReference>
<dbReference type="PANTHER" id="PTHR42711:SF16">
    <property type="entry name" value="ABC TRANSPORTER ATP-BINDING PROTEIN"/>
    <property type="match status" value="1"/>
</dbReference>
<evidence type="ECO:0000259" key="8">
    <source>
        <dbReference type="PROSITE" id="PS50893"/>
    </source>
</evidence>
<protein>
    <recommendedName>
        <fullName evidence="8">ABC transporter domain-containing protein</fullName>
    </recommendedName>
</protein>
<keyword evidence="2" id="KW-0813">Transport</keyword>
<evidence type="ECO:0000313" key="9">
    <source>
        <dbReference type="EMBL" id="SVA31931.1"/>
    </source>
</evidence>
<evidence type="ECO:0000256" key="2">
    <source>
        <dbReference type="ARBA" id="ARBA00022448"/>
    </source>
</evidence>
<dbReference type="Pfam" id="PF00005">
    <property type="entry name" value="ABC_tran"/>
    <property type="match status" value="1"/>
</dbReference>
<feature type="non-terminal residue" evidence="9">
    <location>
        <position position="1"/>
    </location>
</feature>
<dbReference type="PANTHER" id="PTHR42711">
    <property type="entry name" value="ABC TRANSPORTER ATP-BINDING PROTEIN"/>
    <property type="match status" value="1"/>
</dbReference>
<keyword evidence="3" id="KW-1003">Cell membrane</keyword>
<evidence type="ECO:0000256" key="4">
    <source>
        <dbReference type="ARBA" id="ARBA00022741"/>
    </source>
</evidence>
<dbReference type="InterPro" id="IPR003439">
    <property type="entry name" value="ABC_transporter-like_ATP-bd"/>
</dbReference>
<evidence type="ECO:0000256" key="6">
    <source>
        <dbReference type="ARBA" id="ARBA00022967"/>
    </source>
</evidence>
<dbReference type="InterPro" id="IPR003593">
    <property type="entry name" value="AAA+_ATPase"/>
</dbReference>
<dbReference type="SMART" id="SM00382">
    <property type="entry name" value="AAA"/>
    <property type="match status" value="1"/>
</dbReference>
<dbReference type="GO" id="GO:0016887">
    <property type="term" value="F:ATP hydrolysis activity"/>
    <property type="evidence" value="ECO:0007669"/>
    <property type="project" value="InterPro"/>
</dbReference>
<name>A0A381UW01_9ZZZZ</name>
<dbReference type="PROSITE" id="PS50893">
    <property type="entry name" value="ABC_TRANSPORTER_2"/>
    <property type="match status" value="1"/>
</dbReference>
<keyword evidence="4" id="KW-0547">Nucleotide-binding</keyword>
<keyword evidence="7" id="KW-0472">Membrane</keyword>
<dbReference type="Gene3D" id="3.40.50.300">
    <property type="entry name" value="P-loop containing nucleotide triphosphate hydrolases"/>
    <property type="match status" value="1"/>
</dbReference>
<sequence length="306" mass="33985">VGDRPVIRVSDVRKTYGHVVAVDSVSFDVFQGEIFGLIGPNGAGKTTTMECIEGLRRPDGGRIEVFGLNPLQDTVALQHRIGVQLQEAQLQKRIKVWEAVALWASLYETTVDADRILDQLGLSEKRNAWFMTLSGGQKQRLFIALALINDPELVFLDELTTGLDPQARRAIWTLVRNIPARGKTVFLTTHLMEEAERLCDRVAIIDHGRIIDHDTPAGLIARHCPNWTVVVSTAHADAASCFNALPSVDSVAAEDDRLTLQGHGDNLVTEIIHCLSEQKMRVTEFRTKQSTLEDVFLTLTGRSVRE</sequence>